<feature type="region of interest" description="Disordered" evidence="1">
    <location>
        <begin position="92"/>
        <end position="132"/>
    </location>
</feature>
<feature type="region of interest" description="Disordered" evidence="1">
    <location>
        <begin position="1"/>
        <end position="79"/>
    </location>
</feature>
<organism evidence="2 3">
    <name type="scientific">Neonectria punicea</name>
    <dbReference type="NCBI Taxonomy" id="979145"/>
    <lineage>
        <taxon>Eukaryota</taxon>
        <taxon>Fungi</taxon>
        <taxon>Dikarya</taxon>
        <taxon>Ascomycota</taxon>
        <taxon>Pezizomycotina</taxon>
        <taxon>Sordariomycetes</taxon>
        <taxon>Hypocreomycetidae</taxon>
        <taxon>Hypocreales</taxon>
        <taxon>Nectriaceae</taxon>
        <taxon>Neonectria</taxon>
    </lineage>
</organism>
<evidence type="ECO:0000313" key="2">
    <source>
        <dbReference type="EMBL" id="KAK7402603.1"/>
    </source>
</evidence>
<proteinExistence type="predicted"/>
<dbReference type="Proteomes" id="UP001498476">
    <property type="component" value="Unassembled WGS sequence"/>
</dbReference>
<accession>A0ABR1GLL5</accession>
<feature type="compositionally biased region" description="Polar residues" evidence="1">
    <location>
        <begin position="109"/>
        <end position="120"/>
    </location>
</feature>
<keyword evidence="3" id="KW-1185">Reference proteome</keyword>
<evidence type="ECO:0000256" key="1">
    <source>
        <dbReference type="SAM" id="MobiDB-lite"/>
    </source>
</evidence>
<sequence length="132" mass="13956">MATASTILPPPVQRTDSDVSPKTVVPHSSKNDYFPSDVTTIDGSGTSVRVSDGDESSARKSSVSFPPDLPVARSSSLESAEDDAANVNVHLGRKASISSVTFRKPRNPSLPQGNSKQTDGSRIRASSPPHQR</sequence>
<name>A0ABR1GLL5_9HYPO</name>
<feature type="compositionally biased region" description="Polar residues" evidence="1">
    <location>
        <begin position="37"/>
        <end position="49"/>
    </location>
</feature>
<dbReference type="EMBL" id="JAZAVJ010000293">
    <property type="protein sequence ID" value="KAK7402603.1"/>
    <property type="molecule type" value="Genomic_DNA"/>
</dbReference>
<comment type="caution">
    <text evidence="2">The sequence shown here is derived from an EMBL/GenBank/DDBJ whole genome shotgun (WGS) entry which is preliminary data.</text>
</comment>
<gene>
    <name evidence="2" type="ORF">QQX98_011644</name>
</gene>
<protein>
    <submittedName>
        <fullName evidence="2">Uncharacterized protein</fullName>
    </submittedName>
</protein>
<reference evidence="2 3" key="1">
    <citation type="journal article" date="2025" name="Microbiol. Resour. Announc.">
        <title>Draft genome sequences for Neonectria magnoliae and Neonectria punicea, canker pathogens of Liriodendron tulipifera and Acer saccharum in West Virginia.</title>
        <authorList>
            <person name="Petronek H.M."/>
            <person name="Kasson M.T."/>
            <person name="Metheny A.M."/>
            <person name="Stauder C.M."/>
            <person name="Lovett B."/>
            <person name="Lynch S.C."/>
            <person name="Garnas J.R."/>
            <person name="Kasson L.R."/>
            <person name="Stajich J.E."/>
        </authorList>
    </citation>
    <scope>NUCLEOTIDE SEQUENCE [LARGE SCALE GENOMIC DNA]</scope>
    <source>
        <strain evidence="2 3">NRRL 64653</strain>
    </source>
</reference>
<evidence type="ECO:0000313" key="3">
    <source>
        <dbReference type="Proteomes" id="UP001498476"/>
    </source>
</evidence>